<proteinExistence type="predicted"/>
<dbReference type="Proteomes" id="UP000887574">
    <property type="component" value="Unplaced"/>
</dbReference>
<name>A0A915CRP5_9BILA</name>
<protein>
    <submittedName>
        <fullName evidence="3">Uncharacterized protein</fullName>
    </submittedName>
</protein>
<evidence type="ECO:0000256" key="1">
    <source>
        <dbReference type="SAM" id="MobiDB-lite"/>
    </source>
</evidence>
<dbReference type="WBParaSite" id="jg1149">
    <property type="protein sequence ID" value="jg1149"/>
    <property type="gene ID" value="jg1149"/>
</dbReference>
<evidence type="ECO:0000313" key="3">
    <source>
        <dbReference type="WBParaSite" id="jg1149"/>
    </source>
</evidence>
<feature type="region of interest" description="Disordered" evidence="1">
    <location>
        <begin position="137"/>
        <end position="164"/>
    </location>
</feature>
<sequence>MPVPSWRLKHVQTSKLDGSTSIDQSILELRKKQAEERERRKLSRFRQPRIPLKPSQMPYYYGYATESSDHRAFRTRNCTRKVFNSQRGAPAGEEEEEKRFFLEVLALQSKNLLEVVSSHRSKSPSLKRHDVVQVARNENFPGTPYSTAIMPASEQKRKKSAVNA</sequence>
<organism evidence="2 3">
    <name type="scientific">Ditylenchus dipsaci</name>
    <dbReference type="NCBI Taxonomy" id="166011"/>
    <lineage>
        <taxon>Eukaryota</taxon>
        <taxon>Metazoa</taxon>
        <taxon>Ecdysozoa</taxon>
        <taxon>Nematoda</taxon>
        <taxon>Chromadorea</taxon>
        <taxon>Rhabditida</taxon>
        <taxon>Tylenchina</taxon>
        <taxon>Tylenchomorpha</taxon>
        <taxon>Sphaerularioidea</taxon>
        <taxon>Anguinidae</taxon>
        <taxon>Anguininae</taxon>
        <taxon>Ditylenchus</taxon>
    </lineage>
</organism>
<keyword evidence="2" id="KW-1185">Reference proteome</keyword>
<reference evidence="3" key="1">
    <citation type="submission" date="2022-11" db="UniProtKB">
        <authorList>
            <consortium name="WormBaseParasite"/>
        </authorList>
    </citation>
    <scope>IDENTIFICATION</scope>
</reference>
<evidence type="ECO:0000313" key="2">
    <source>
        <dbReference type="Proteomes" id="UP000887574"/>
    </source>
</evidence>
<dbReference type="AlphaFoldDB" id="A0A915CRP5"/>
<accession>A0A915CRP5</accession>